<evidence type="ECO:0000313" key="1">
    <source>
        <dbReference type="EMBL" id="SDO76360.1"/>
    </source>
</evidence>
<accession>A0A1H0M8C9</accession>
<reference evidence="1 2" key="1">
    <citation type="submission" date="2016-10" db="EMBL/GenBank/DDBJ databases">
        <authorList>
            <person name="de Groot N.N."/>
        </authorList>
    </citation>
    <scope>NUCLEOTIDE SEQUENCE [LARGE SCALE GENOMIC DNA]</scope>
    <source>
        <strain evidence="1 2">S137</strain>
    </source>
</reference>
<dbReference type="AlphaFoldDB" id="A0A1H0M8C9"/>
<proteinExistence type="predicted"/>
<dbReference type="InterPro" id="IPR007833">
    <property type="entry name" value="Capsule_polysaccharide_synth"/>
</dbReference>
<dbReference type="OrthoDB" id="9794206at2"/>
<organism evidence="1 2">
    <name type="scientific">Selenomonas ruminantium</name>
    <dbReference type="NCBI Taxonomy" id="971"/>
    <lineage>
        <taxon>Bacteria</taxon>
        <taxon>Bacillati</taxon>
        <taxon>Bacillota</taxon>
        <taxon>Negativicutes</taxon>
        <taxon>Selenomonadales</taxon>
        <taxon>Selenomonadaceae</taxon>
        <taxon>Selenomonas</taxon>
    </lineage>
</organism>
<dbReference type="RefSeq" id="WP_074570569.1">
    <property type="nucleotide sequence ID" value="NZ_FNJQ01000001.1"/>
</dbReference>
<gene>
    <name evidence="1" type="ORF">SAMN05216366_10154</name>
</gene>
<dbReference type="Proteomes" id="UP000182412">
    <property type="component" value="Unassembled WGS sequence"/>
</dbReference>
<dbReference type="EMBL" id="FNJQ01000001">
    <property type="protein sequence ID" value="SDO76360.1"/>
    <property type="molecule type" value="Genomic_DNA"/>
</dbReference>
<name>A0A1H0M8C9_SELRU</name>
<dbReference type="GO" id="GO:0015774">
    <property type="term" value="P:polysaccharide transport"/>
    <property type="evidence" value="ECO:0007669"/>
    <property type="project" value="InterPro"/>
</dbReference>
<evidence type="ECO:0000313" key="2">
    <source>
        <dbReference type="Proteomes" id="UP000182412"/>
    </source>
</evidence>
<protein>
    <submittedName>
        <fullName evidence="1">Capsular polysaccharide export protein</fullName>
    </submittedName>
</protein>
<sequence>MMNKVIIMLSTYKQAKFGARLAEVLHSMDCKVHFYTIQYSAYMFLKKHGFDTTIAKKKKVRFEKIHSVKFNDQVEVLSNRMNSDECACLYNVVFADLEQIEKKQPVDGIIIWNGLNVEHRAASNFARQYYKKVLFCEVSNLPGKLFVDKFGTNAKSEIYNNIQILDRYSDNVAEYNDWREKYLLYKERQIKVPQAKSRFTDLSFKVLLDVIGYFFVTHVGYNKKYIFKRFLGLVKNFGNNFQFDNYIYKKHQDEYVFLPLQVSYDTQVLINSDVTVDDSIKIAIDRAQKLNKKLVIKPHPQESDYQVINKLLGLRKNSNFILVNDNTFEIIKYAYEIITINSTVGLEAMIMNKNVKFLGRSFYAKMNGEQLRKYVMSYLINIDFFDDSEISINDVEKLLNRMEGNIEGSYNC</sequence>
<dbReference type="Pfam" id="PF05159">
    <property type="entry name" value="Capsule_synth"/>
    <property type="match status" value="1"/>
</dbReference>
<dbReference type="GO" id="GO:0000271">
    <property type="term" value="P:polysaccharide biosynthetic process"/>
    <property type="evidence" value="ECO:0007669"/>
    <property type="project" value="InterPro"/>
</dbReference>